<organism evidence="1 2">
    <name type="scientific">Holotrichia oblita</name>
    <name type="common">Chafer beetle</name>
    <dbReference type="NCBI Taxonomy" id="644536"/>
    <lineage>
        <taxon>Eukaryota</taxon>
        <taxon>Metazoa</taxon>
        <taxon>Ecdysozoa</taxon>
        <taxon>Arthropoda</taxon>
        <taxon>Hexapoda</taxon>
        <taxon>Insecta</taxon>
        <taxon>Pterygota</taxon>
        <taxon>Neoptera</taxon>
        <taxon>Endopterygota</taxon>
        <taxon>Coleoptera</taxon>
        <taxon>Polyphaga</taxon>
        <taxon>Scarabaeiformia</taxon>
        <taxon>Scarabaeidae</taxon>
        <taxon>Melolonthinae</taxon>
        <taxon>Holotrichia</taxon>
    </lineage>
</organism>
<protein>
    <submittedName>
        <fullName evidence="1">Destabilase-related</fullName>
    </submittedName>
</protein>
<comment type="caution">
    <text evidence="1">The sequence shown here is derived from an EMBL/GenBank/DDBJ whole genome shotgun (WGS) entry which is preliminary data.</text>
</comment>
<keyword evidence="2" id="KW-1185">Reference proteome</keyword>
<accession>A0ACB9SLQ5</accession>
<sequence>MYNGMKLILAYLTIVLLFQHSEQLRNLLNTDFHECVKCVCHATTGCYQRTNCANYSMSYQYWQKAEHPTLSDSDPNNHRSYNKFINAYLKYYISDSEQLENLLNTDLHTCIKCLCHARTGCYRRRNCASYSISEAYWKKAGYPSLPGDNPNSSQSYNRCMQDENCIVNTIVGYTRNFNNLDCNCDGKYDCQDMLKLHLFGEQCGSRMDNDQVRRFNNCASTNHLASMVSNELCQVEAQ</sequence>
<dbReference type="EMBL" id="CM043022">
    <property type="protein sequence ID" value="KAI4456130.1"/>
    <property type="molecule type" value="Genomic_DNA"/>
</dbReference>
<name>A0ACB9SLQ5_HOLOL</name>
<gene>
    <name evidence="1" type="ORF">MML48_8g00006776</name>
</gene>
<proteinExistence type="predicted"/>
<reference evidence="1" key="1">
    <citation type="submission" date="2022-04" db="EMBL/GenBank/DDBJ databases">
        <title>Chromosome-scale genome assembly of Holotrichia oblita Faldermann.</title>
        <authorList>
            <person name="Rongchong L."/>
        </authorList>
    </citation>
    <scope>NUCLEOTIDE SEQUENCE</scope>
    <source>
        <strain evidence="1">81SQS9</strain>
    </source>
</reference>
<dbReference type="Proteomes" id="UP001056778">
    <property type="component" value="Chromosome 8"/>
</dbReference>
<evidence type="ECO:0000313" key="1">
    <source>
        <dbReference type="EMBL" id="KAI4456130.1"/>
    </source>
</evidence>
<evidence type="ECO:0000313" key="2">
    <source>
        <dbReference type="Proteomes" id="UP001056778"/>
    </source>
</evidence>